<evidence type="ECO:0000313" key="9">
    <source>
        <dbReference type="Proteomes" id="UP000005408"/>
    </source>
</evidence>
<proteinExistence type="inferred from homology"/>
<evidence type="ECO:0000256" key="2">
    <source>
        <dbReference type="ARBA" id="ARBA00009202"/>
    </source>
</evidence>
<keyword evidence="9" id="KW-1185">Reference proteome</keyword>
<evidence type="ECO:0000256" key="1">
    <source>
        <dbReference type="ARBA" id="ARBA00004167"/>
    </source>
</evidence>
<keyword evidence="6 7" id="KW-0472">Membrane</keyword>
<keyword evidence="4 7" id="KW-1133">Transmembrane helix</keyword>
<keyword evidence="5" id="KW-0175">Coiled coil</keyword>
<dbReference type="InterPro" id="IPR027960">
    <property type="entry name" value="DUF4519"/>
</dbReference>
<name>A0A8W8IRE0_MAGGI</name>
<evidence type="ECO:0000313" key="8">
    <source>
        <dbReference type="EnsemblMetazoa" id="G15506.1:cds"/>
    </source>
</evidence>
<evidence type="ECO:0008006" key="10">
    <source>
        <dbReference type="Google" id="ProtNLM"/>
    </source>
</evidence>
<dbReference type="EnsemblMetazoa" id="G15506.1">
    <property type="protein sequence ID" value="G15506.1:cds"/>
    <property type="gene ID" value="G15506"/>
</dbReference>
<evidence type="ECO:0000256" key="7">
    <source>
        <dbReference type="SAM" id="Phobius"/>
    </source>
</evidence>
<dbReference type="PANTHER" id="PTHR34644:SF2">
    <property type="entry name" value="SINGLE-PASS MEMBRANE AND COILED-COIL DOMAIN-CONTAINING PROTEIN 4"/>
    <property type="match status" value="1"/>
</dbReference>
<evidence type="ECO:0000256" key="4">
    <source>
        <dbReference type="ARBA" id="ARBA00022989"/>
    </source>
</evidence>
<comment type="subcellular location">
    <subcellularLocation>
        <location evidence="1">Membrane</location>
        <topology evidence="1">Single-pass membrane protein</topology>
    </subcellularLocation>
</comment>
<feature type="transmembrane region" description="Helical" evidence="7">
    <location>
        <begin position="80"/>
        <end position="102"/>
    </location>
</feature>
<reference evidence="8" key="1">
    <citation type="submission" date="2022-08" db="UniProtKB">
        <authorList>
            <consortium name="EnsemblMetazoa"/>
        </authorList>
    </citation>
    <scope>IDENTIFICATION</scope>
    <source>
        <strain evidence="8">05x7-T-G4-1.051#20</strain>
    </source>
</reference>
<dbReference type="PANTHER" id="PTHR34644">
    <property type="entry name" value="SINGLE-PASS MEMBRANE AND COILED-COIL DOMAIN-CONTAINING PROTEIN 4"/>
    <property type="match status" value="1"/>
</dbReference>
<organism evidence="8 9">
    <name type="scientific">Magallana gigas</name>
    <name type="common">Pacific oyster</name>
    <name type="synonym">Crassostrea gigas</name>
    <dbReference type="NCBI Taxonomy" id="29159"/>
    <lineage>
        <taxon>Eukaryota</taxon>
        <taxon>Metazoa</taxon>
        <taxon>Spiralia</taxon>
        <taxon>Lophotrochozoa</taxon>
        <taxon>Mollusca</taxon>
        <taxon>Bivalvia</taxon>
        <taxon>Autobranchia</taxon>
        <taxon>Pteriomorphia</taxon>
        <taxon>Ostreida</taxon>
        <taxon>Ostreoidea</taxon>
        <taxon>Ostreidae</taxon>
        <taxon>Magallana</taxon>
    </lineage>
</organism>
<evidence type="ECO:0000256" key="6">
    <source>
        <dbReference type="ARBA" id="ARBA00023136"/>
    </source>
</evidence>
<accession>A0A8W8IRE0</accession>
<keyword evidence="3 7" id="KW-0812">Transmembrane</keyword>
<protein>
    <recommendedName>
        <fullName evidence="10">Single-pass membrane and coiled-coil domain-containing protein 4 homolog</fullName>
    </recommendedName>
</protein>
<evidence type="ECO:0000256" key="3">
    <source>
        <dbReference type="ARBA" id="ARBA00022692"/>
    </source>
</evidence>
<comment type="similarity">
    <text evidence="2">Belongs to the SMCO4 family.</text>
</comment>
<dbReference type="AlphaFoldDB" id="A0A8W8IRE0"/>
<evidence type="ECO:0000256" key="5">
    <source>
        <dbReference type="ARBA" id="ARBA00023054"/>
    </source>
</evidence>
<dbReference type="Proteomes" id="UP000005408">
    <property type="component" value="Unassembled WGS sequence"/>
</dbReference>
<sequence>MFSPIPLSTDKSGHRPQYVAKRLTGTLVQKKFKTSYFGDYFQSITDYSLPLAMRQLKGKVKENRKEKRERKMENKRNHDNVLKICLPVFGVIIAIIVAYVYVSTRPKG</sequence>
<dbReference type="GO" id="GO:0016020">
    <property type="term" value="C:membrane"/>
    <property type="evidence" value="ECO:0007669"/>
    <property type="project" value="UniProtKB-SubCell"/>
</dbReference>
<dbReference type="Pfam" id="PF15012">
    <property type="entry name" value="DUF4519"/>
    <property type="match status" value="1"/>
</dbReference>